<organism evidence="3 4">
    <name type="scientific">Fervidibacillus halotolerans</name>
    <dbReference type="NCBI Taxonomy" id="2980027"/>
    <lineage>
        <taxon>Bacteria</taxon>
        <taxon>Bacillati</taxon>
        <taxon>Bacillota</taxon>
        <taxon>Bacilli</taxon>
        <taxon>Bacillales</taxon>
        <taxon>Bacillaceae</taxon>
        <taxon>Fervidibacillus</taxon>
    </lineage>
</organism>
<reference evidence="3" key="1">
    <citation type="submission" date="2022-09" db="EMBL/GenBank/DDBJ databases">
        <title>Complete Genomes of Fervidibacillus albus and Fervidibacillus halotolerans isolated from tidal flat sediments.</title>
        <authorList>
            <person name="Kwon K.K."/>
            <person name="Yang S.-H."/>
            <person name="Park M.J."/>
            <person name="Oh H.-M."/>
        </authorList>
    </citation>
    <scope>NUCLEOTIDE SEQUENCE</scope>
    <source>
        <strain evidence="3">MEBiC13594</strain>
    </source>
</reference>
<evidence type="ECO:0000313" key="4">
    <source>
        <dbReference type="Proteomes" id="UP001164726"/>
    </source>
</evidence>
<dbReference type="PANTHER" id="PTHR10884:SF14">
    <property type="entry name" value="NADH DEHYDROGENASE [UBIQUINONE] IRON-SULFUR PROTEIN 3, MITOCHONDRIAL"/>
    <property type="match status" value="1"/>
</dbReference>
<dbReference type="KEGG" id="fhl:OE105_11425"/>
<dbReference type="EMBL" id="CP106877">
    <property type="protein sequence ID" value="WAA13981.1"/>
    <property type="molecule type" value="Genomic_DNA"/>
</dbReference>
<comment type="similarity">
    <text evidence="1">Belongs to the complex I 30 kDa subunit family.</text>
</comment>
<gene>
    <name evidence="3" type="ORF">OE105_11425</name>
</gene>
<dbReference type="SUPFAM" id="SSF143243">
    <property type="entry name" value="Nqo5-like"/>
    <property type="match status" value="1"/>
</dbReference>
<dbReference type="GO" id="GO:0008137">
    <property type="term" value="F:NADH dehydrogenase (ubiquinone) activity"/>
    <property type="evidence" value="ECO:0007669"/>
    <property type="project" value="InterPro"/>
</dbReference>
<evidence type="ECO:0000259" key="2">
    <source>
        <dbReference type="Pfam" id="PF00329"/>
    </source>
</evidence>
<dbReference type="InterPro" id="IPR001268">
    <property type="entry name" value="NADH_UbQ_OxRdtase_30kDa_su"/>
</dbReference>
<accession>A0A9E8RZJ5</accession>
<evidence type="ECO:0000256" key="1">
    <source>
        <dbReference type="ARBA" id="ARBA00007569"/>
    </source>
</evidence>
<keyword evidence="3" id="KW-0560">Oxidoreductase</keyword>
<dbReference type="Proteomes" id="UP001164726">
    <property type="component" value="Chromosome"/>
</dbReference>
<dbReference type="EC" id="1.6.5.9" evidence="3"/>
<dbReference type="AlphaFoldDB" id="A0A9E8RZJ5"/>
<evidence type="ECO:0000313" key="3">
    <source>
        <dbReference type="EMBL" id="WAA13981.1"/>
    </source>
</evidence>
<proteinExistence type="inferred from homology"/>
<name>A0A9E8RZJ5_9BACI</name>
<keyword evidence="4" id="KW-1185">Reference proteome</keyword>
<dbReference type="GO" id="GO:0050136">
    <property type="term" value="F:NADH dehydrogenase (quinone) (non-electrogenic) activity"/>
    <property type="evidence" value="ECO:0007669"/>
    <property type="project" value="UniProtKB-EC"/>
</dbReference>
<dbReference type="Pfam" id="PF00329">
    <property type="entry name" value="Complex1_30kDa"/>
    <property type="match status" value="1"/>
</dbReference>
<dbReference type="InterPro" id="IPR037232">
    <property type="entry name" value="NADH_quin_OxRdtase_su_C/D-like"/>
</dbReference>
<protein>
    <submittedName>
        <fullName evidence="3">NADH-quinone oxidoreductase subunit C</fullName>
        <ecNumber evidence="3">1.6.5.9</ecNumber>
    </submittedName>
</protein>
<dbReference type="PANTHER" id="PTHR10884">
    <property type="entry name" value="NADH DEHYDROGENASE UBIQUINONE IRON-SULFUR PROTEIN 3"/>
    <property type="match status" value="1"/>
</dbReference>
<feature type="domain" description="NADH:ubiquinone oxidoreductase 30kDa subunit" evidence="2">
    <location>
        <begin position="2"/>
        <end position="96"/>
    </location>
</feature>
<sequence length="102" mass="12134">MQFEYLTELHGTDFQTHMEVFLYLQSISRKRSLILKTKTDRDQPIVASVTSIWEGAMWPECEAYDLLGIRFEGHPNLHRIFLGEDWKGYPLRKDYKDENPLK</sequence>
<dbReference type="Gene3D" id="3.30.460.80">
    <property type="entry name" value="NADH:ubiquinone oxidoreductase, 30kDa subunit"/>
    <property type="match status" value="1"/>
</dbReference>